<dbReference type="EMBL" id="CM047906">
    <property type="protein sequence ID" value="KAJ0086804.1"/>
    <property type="molecule type" value="Genomic_DNA"/>
</dbReference>
<proteinExistence type="predicted"/>
<gene>
    <name evidence="1" type="ORF">Patl1_07076</name>
</gene>
<protein>
    <submittedName>
        <fullName evidence="1">Uncharacterized protein</fullName>
    </submittedName>
</protein>
<evidence type="ECO:0000313" key="2">
    <source>
        <dbReference type="Proteomes" id="UP001164250"/>
    </source>
</evidence>
<sequence>MAEIATAAGSKAAEKVTETVLKKARIIVIVDNIWKKLDLKVVGIPFSYDDKGTIQQDKKESNDEQMPMAQEVFVKEMYKDSIAICLHHGDIDGLPERVVLPRLENLNLSSINIENIWFDQPQPMSSYMQCLKSLTLEDCNGLKSIFSSSMVKSLMQLKNLVICNFSIATGLLQLKELWISSCGLEEIVAKEEVDGAPSLDLSEKLTTSQATEPPSPASLILALSVTSGRMASTRFMIWRVHLLRFLSNHCKH</sequence>
<dbReference type="Proteomes" id="UP001164250">
    <property type="component" value="Chromosome 10"/>
</dbReference>
<accession>A0ACC1AJR7</accession>
<comment type="caution">
    <text evidence="1">The sequence shown here is derived from an EMBL/GenBank/DDBJ whole genome shotgun (WGS) entry which is preliminary data.</text>
</comment>
<keyword evidence="2" id="KW-1185">Reference proteome</keyword>
<reference evidence="2" key="1">
    <citation type="journal article" date="2023" name="G3 (Bethesda)">
        <title>Genome assembly and association tests identify interacting loci associated with vigor, precocity, and sex in interspecific pistachio rootstocks.</title>
        <authorList>
            <person name="Palmer W."/>
            <person name="Jacygrad E."/>
            <person name="Sagayaradj S."/>
            <person name="Cavanaugh K."/>
            <person name="Han R."/>
            <person name="Bertier L."/>
            <person name="Beede B."/>
            <person name="Kafkas S."/>
            <person name="Golino D."/>
            <person name="Preece J."/>
            <person name="Michelmore R."/>
        </authorList>
    </citation>
    <scope>NUCLEOTIDE SEQUENCE [LARGE SCALE GENOMIC DNA]</scope>
</reference>
<name>A0ACC1AJR7_9ROSI</name>
<organism evidence="1 2">
    <name type="scientific">Pistacia atlantica</name>
    <dbReference type="NCBI Taxonomy" id="434234"/>
    <lineage>
        <taxon>Eukaryota</taxon>
        <taxon>Viridiplantae</taxon>
        <taxon>Streptophyta</taxon>
        <taxon>Embryophyta</taxon>
        <taxon>Tracheophyta</taxon>
        <taxon>Spermatophyta</taxon>
        <taxon>Magnoliopsida</taxon>
        <taxon>eudicotyledons</taxon>
        <taxon>Gunneridae</taxon>
        <taxon>Pentapetalae</taxon>
        <taxon>rosids</taxon>
        <taxon>malvids</taxon>
        <taxon>Sapindales</taxon>
        <taxon>Anacardiaceae</taxon>
        <taxon>Pistacia</taxon>
    </lineage>
</organism>
<evidence type="ECO:0000313" key="1">
    <source>
        <dbReference type="EMBL" id="KAJ0086804.1"/>
    </source>
</evidence>